<gene>
    <name evidence="1" type="primary">VvCHDp000794_4</name>
    <name evidence="1" type="ORF">CK203_036999</name>
</gene>
<dbReference type="Proteomes" id="UP000288805">
    <property type="component" value="Unassembled WGS sequence"/>
</dbReference>
<comment type="caution">
    <text evidence="1">The sequence shown here is derived from an EMBL/GenBank/DDBJ whole genome shotgun (WGS) entry which is preliminary data.</text>
</comment>
<dbReference type="PANTHER" id="PTHR12873">
    <property type="entry name" value="T7-LIKE MITOCHONDRIAL DNA HELICASE"/>
    <property type="match status" value="1"/>
</dbReference>
<protein>
    <submittedName>
        <fullName evidence="1">Primase-like protein</fullName>
    </submittedName>
</protein>
<dbReference type="SUPFAM" id="SSF56731">
    <property type="entry name" value="DNA primase core"/>
    <property type="match status" value="1"/>
</dbReference>
<dbReference type="EMBL" id="QGNW01000081">
    <property type="protein sequence ID" value="RVX00489.1"/>
    <property type="molecule type" value="Genomic_DNA"/>
</dbReference>
<dbReference type="AlphaFoldDB" id="A0A438IUR9"/>
<accession>A0A438IUR9</accession>
<dbReference type="GO" id="GO:0003697">
    <property type="term" value="F:single-stranded DNA binding"/>
    <property type="evidence" value="ECO:0007669"/>
    <property type="project" value="InterPro"/>
</dbReference>
<dbReference type="InterPro" id="IPR027032">
    <property type="entry name" value="Twinkle-like"/>
</dbReference>
<name>A0A438IUR9_VITVI</name>
<dbReference type="Gene3D" id="3.40.1360.10">
    <property type="match status" value="1"/>
</dbReference>
<dbReference type="InterPro" id="IPR034154">
    <property type="entry name" value="TOPRIM_DnaG/twinkle"/>
</dbReference>
<organism evidence="1 2">
    <name type="scientific">Vitis vinifera</name>
    <name type="common">Grape</name>
    <dbReference type="NCBI Taxonomy" id="29760"/>
    <lineage>
        <taxon>Eukaryota</taxon>
        <taxon>Viridiplantae</taxon>
        <taxon>Streptophyta</taxon>
        <taxon>Embryophyta</taxon>
        <taxon>Tracheophyta</taxon>
        <taxon>Spermatophyta</taxon>
        <taxon>Magnoliopsida</taxon>
        <taxon>eudicotyledons</taxon>
        <taxon>Gunneridae</taxon>
        <taxon>Pentapetalae</taxon>
        <taxon>rosids</taxon>
        <taxon>Vitales</taxon>
        <taxon>Vitaceae</taxon>
        <taxon>Viteae</taxon>
        <taxon>Vitis</taxon>
    </lineage>
</organism>
<sequence length="140" mass="16144">MLQGNITNISFLPFIIAFTYRRNGVLVSCKYRDVNKNFWQEKDTEKIFYGVDDIKEASDIIIVEGEIDKLSMEEAGFYNCVSVPDRAPPSVSTKVFESEEKMVCNAQCQRTPLMDPYQKEGLNKGYTRRVLWWRALIADG</sequence>
<proteinExistence type="predicted"/>
<evidence type="ECO:0000313" key="1">
    <source>
        <dbReference type="EMBL" id="RVX00489.1"/>
    </source>
</evidence>
<dbReference type="PANTHER" id="PTHR12873:SF0">
    <property type="entry name" value="TWINKLE MTDNA HELICASE"/>
    <property type="match status" value="1"/>
</dbReference>
<evidence type="ECO:0000313" key="2">
    <source>
        <dbReference type="Proteomes" id="UP000288805"/>
    </source>
</evidence>
<dbReference type="GO" id="GO:0043139">
    <property type="term" value="F:5'-3' DNA helicase activity"/>
    <property type="evidence" value="ECO:0007669"/>
    <property type="project" value="InterPro"/>
</dbReference>
<dbReference type="CDD" id="cd01029">
    <property type="entry name" value="TOPRIM_primases"/>
    <property type="match status" value="1"/>
</dbReference>
<reference evidence="1 2" key="1">
    <citation type="journal article" date="2018" name="PLoS Genet.">
        <title>Population sequencing reveals clonal diversity and ancestral inbreeding in the grapevine cultivar Chardonnay.</title>
        <authorList>
            <person name="Roach M.J."/>
            <person name="Johnson D.L."/>
            <person name="Bohlmann J."/>
            <person name="van Vuuren H.J."/>
            <person name="Jones S.J."/>
            <person name="Pretorius I.S."/>
            <person name="Schmidt S.A."/>
            <person name="Borneman A.R."/>
        </authorList>
    </citation>
    <scope>NUCLEOTIDE SEQUENCE [LARGE SCALE GENOMIC DNA]</scope>
    <source>
        <strain evidence="2">cv. Chardonnay</strain>
        <tissue evidence="1">Leaf</tissue>
    </source>
</reference>